<gene>
    <name evidence="3" type="ORF">BdWA1_001260</name>
</gene>
<dbReference type="AlphaFoldDB" id="A0AAD9UQN2"/>
<reference evidence="3" key="1">
    <citation type="journal article" date="2023" name="Nat. Microbiol.">
        <title>Babesia duncani multi-omics identifies virulence factors and drug targets.</title>
        <authorList>
            <person name="Singh P."/>
            <person name="Lonardi S."/>
            <person name="Liang Q."/>
            <person name="Vydyam P."/>
            <person name="Khabirova E."/>
            <person name="Fang T."/>
            <person name="Gihaz S."/>
            <person name="Thekkiniath J."/>
            <person name="Munshi M."/>
            <person name="Abel S."/>
            <person name="Ciampossin L."/>
            <person name="Batugedara G."/>
            <person name="Gupta M."/>
            <person name="Lu X.M."/>
            <person name="Lenz T."/>
            <person name="Chakravarty S."/>
            <person name="Cornillot E."/>
            <person name="Hu Y."/>
            <person name="Ma W."/>
            <person name="Gonzalez L.M."/>
            <person name="Sanchez S."/>
            <person name="Estrada K."/>
            <person name="Sanchez-Flores A."/>
            <person name="Montero E."/>
            <person name="Harb O.S."/>
            <person name="Le Roch K.G."/>
            <person name="Mamoun C.B."/>
        </authorList>
    </citation>
    <scope>NUCLEOTIDE SEQUENCE</scope>
    <source>
        <strain evidence="3">WA1</strain>
    </source>
</reference>
<keyword evidence="2" id="KW-0472">Membrane</keyword>
<name>A0AAD9UQN2_9APIC</name>
<dbReference type="Proteomes" id="UP001214638">
    <property type="component" value="Unassembled WGS sequence"/>
</dbReference>
<organism evidence="3 4">
    <name type="scientific">Babesia duncani</name>
    <dbReference type="NCBI Taxonomy" id="323732"/>
    <lineage>
        <taxon>Eukaryota</taxon>
        <taxon>Sar</taxon>
        <taxon>Alveolata</taxon>
        <taxon>Apicomplexa</taxon>
        <taxon>Aconoidasida</taxon>
        <taxon>Piroplasmida</taxon>
        <taxon>Babesiidae</taxon>
        <taxon>Babesia</taxon>
    </lineage>
</organism>
<dbReference type="EMBL" id="JALLKP010000001">
    <property type="protein sequence ID" value="KAK2198251.1"/>
    <property type="molecule type" value="Genomic_DNA"/>
</dbReference>
<keyword evidence="2" id="KW-0812">Transmembrane</keyword>
<feature type="region of interest" description="Disordered" evidence="1">
    <location>
        <begin position="384"/>
        <end position="404"/>
    </location>
</feature>
<dbReference type="RefSeq" id="XP_067805093.1">
    <property type="nucleotide sequence ID" value="XM_067946302.1"/>
</dbReference>
<protein>
    <submittedName>
        <fullName evidence="3">Uncharacterized protein</fullName>
    </submittedName>
</protein>
<feature type="transmembrane region" description="Helical" evidence="2">
    <location>
        <begin position="297"/>
        <end position="319"/>
    </location>
</feature>
<evidence type="ECO:0000256" key="2">
    <source>
        <dbReference type="SAM" id="Phobius"/>
    </source>
</evidence>
<dbReference type="GeneID" id="94335558"/>
<proteinExistence type="predicted"/>
<feature type="transmembrane region" description="Helical" evidence="2">
    <location>
        <begin position="223"/>
        <end position="243"/>
    </location>
</feature>
<keyword evidence="4" id="KW-1185">Reference proteome</keyword>
<comment type="caution">
    <text evidence="3">The sequence shown here is derived from an EMBL/GenBank/DDBJ whole genome shotgun (WGS) entry which is preliminary data.</text>
</comment>
<evidence type="ECO:0000313" key="4">
    <source>
        <dbReference type="Proteomes" id="UP001214638"/>
    </source>
</evidence>
<sequence length="404" mass="45602">MASLNKCQDAIFQHGYLYHLQAIDFTNAQVPENAGKLALILYIRVEGRFGFRAIKCIWSIVDSGTVRLNGIAKMRKVADPRESSGFVKEPRSQVPKLIWMLSSFIVFVGLFLQATSIYSPDWLITQAISYSYMHKGVRRSHNVAECRFGLHEIRYDGGASIQTWATRVESVKEKGYMAIQVSQQREAGNTINFWGNVCPPACRAAILARIEAYESIYGLNKQLIFYLIISCTLTILGIAWYCFVAESIIVTGALWSIASVVSFFAIYYWSNGTLTTWKIIVRGQQIPMVKLGTNYHMAVSACCLFFFGALLIITSWFFFSWRARVRMERALHQQINETGLGNPVNDLMAFNMYSKMNPMATEEQPLTSQNLNPGQLFKGIGFSKEQQSSAPQAPPSMWSQSPPY</sequence>
<accession>A0AAD9UQN2</accession>
<dbReference type="KEGG" id="bdw:94335558"/>
<keyword evidence="2" id="KW-1133">Transmembrane helix</keyword>
<evidence type="ECO:0000313" key="3">
    <source>
        <dbReference type="EMBL" id="KAK2198251.1"/>
    </source>
</evidence>
<feature type="transmembrane region" description="Helical" evidence="2">
    <location>
        <begin position="97"/>
        <end position="118"/>
    </location>
</feature>
<feature type="transmembrane region" description="Helical" evidence="2">
    <location>
        <begin position="248"/>
        <end position="269"/>
    </location>
</feature>
<evidence type="ECO:0000256" key="1">
    <source>
        <dbReference type="SAM" id="MobiDB-lite"/>
    </source>
</evidence>